<evidence type="ECO:0000313" key="4">
    <source>
        <dbReference type="EMBL" id="KAK5956129.1"/>
    </source>
</evidence>
<reference evidence="4 5" key="1">
    <citation type="submission" date="2022-12" db="EMBL/GenBank/DDBJ databases">
        <title>Genomic features and morphological characterization of a novel Knufia sp. strain isolated from spacecraft assembly facility.</title>
        <authorList>
            <person name="Teixeira M."/>
            <person name="Chander A.M."/>
            <person name="Stajich J.E."/>
            <person name="Venkateswaran K."/>
        </authorList>
    </citation>
    <scope>NUCLEOTIDE SEQUENCE [LARGE SCALE GENOMIC DNA]</scope>
    <source>
        <strain evidence="4 5">FJI-L2-BK-P2</strain>
    </source>
</reference>
<dbReference type="EMBL" id="JAKLMC020000005">
    <property type="protein sequence ID" value="KAK5956129.1"/>
    <property type="molecule type" value="Genomic_DNA"/>
</dbReference>
<gene>
    <name evidence="4" type="ORF">OHC33_002702</name>
</gene>
<name>A0AAN8EHQ5_9EURO</name>
<dbReference type="InterPro" id="IPR056884">
    <property type="entry name" value="NPHP3-like_N"/>
</dbReference>
<feature type="compositionally biased region" description="Basic and acidic residues" evidence="2">
    <location>
        <begin position="629"/>
        <end position="647"/>
    </location>
</feature>
<comment type="caution">
    <text evidence="4">The sequence shown here is derived from an EMBL/GenBank/DDBJ whole genome shotgun (WGS) entry which is preliminary data.</text>
</comment>
<keyword evidence="1" id="KW-0677">Repeat</keyword>
<dbReference type="InterPro" id="IPR027417">
    <property type="entry name" value="P-loop_NTPase"/>
</dbReference>
<organism evidence="4 5">
    <name type="scientific">Knufia fluminis</name>
    <dbReference type="NCBI Taxonomy" id="191047"/>
    <lineage>
        <taxon>Eukaryota</taxon>
        <taxon>Fungi</taxon>
        <taxon>Dikarya</taxon>
        <taxon>Ascomycota</taxon>
        <taxon>Pezizomycotina</taxon>
        <taxon>Eurotiomycetes</taxon>
        <taxon>Chaetothyriomycetidae</taxon>
        <taxon>Chaetothyriales</taxon>
        <taxon>Trichomeriaceae</taxon>
        <taxon>Knufia</taxon>
    </lineage>
</organism>
<proteinExistence type="predicted"/>
<sequence>MASEARHRPKRRRVVDAAAGVGDDTYEIEHGQPMSEQLLGNHSYPIINLAGNAQAILGNVQGRDGDFFRHMERADSRSLLIKSLYFEGMQTRKRHISGRAGSPKYIEWVWDTSFKTWLEGPGSFYWITGLPGSGKSTLMRHICESRHQTLFGDTFEHHSLQSCMDAICEALTPSSERVCAFVDGLDEFEGEASHLLDVIHSLEDRAGIKICLASRPYPIFKKDLSRFPHLAMQDHNEESIRLYAASKMDASRLQASLPERLVDGICEKARGVFLWARLATDELIRSCLAGKSVEGMEARLSQMPAEVVAMYRRILDQLPPILELEAAMLLYMLLDDTGSHTGCMSVRKLYVALEAVVTRLGLRASILPIEVDANNDARILAVLGDFLDMSEGSEQWCDRDSDFIDSSSPNAYPLLTFEEGKVRFCRKKTSFVSLTHETLRTFLIGNVWLENRLPSVIHETDDSCFWPDLYRKELDACQNLSANEFMSIQKQVIEYVSTAEEHLINECKSEVKLILALKLGADPWLESTTGNAFDAVRALSSVREGDMSDYIFWWVPVDVVRVVGNIIKILACYTSLKGRLPTAIDQYLHDHDRYYSQHIRTNDAGEYSRGVVLPDIDQYLHIESGQDTDDPHSHESVFQHTRTDTREQQSGQD</sequence>
<dbReference type="Proteomes" id="UP001316803">
    <property type="component" value="Unassembled WGS sequence"/>
</dbReference>
<dbReference type="CDD" id="cd00267">
    <property type="entry name" value="ABC_ATPase"/>
    <property type="match status" value="1"/>
</dbReference>
<dbReference type="AlphaFoldDB" id="A0AAN8EHQ5"/>
<accession>A0AAN8EHQ5</accession>
<evidence type="ECO:0000313" key="5">
    <source>
        <dbReference type="Proteomes" id="UP001316803"/>
    </source>
</evidence>
<evidence type="ECO:0000256" key="2">
    <source>
        <dbReference type="SAM" id="MobiDB-lite"/>
    </source>
</evidence>
<evidence type="ECO:0000259" key="3">
    <source>
        <dbReference type="Pfam" id="PF24883"/>
    </source>
</evidence>
<dbReference type="SUPFAM" id="SSF52540">
    <property type="entry name" value="P-loop containing nucleoside triphosphate hydrolases"/>
    <property type="match status" value="1"/>
</dbReference>
<feature type="domain" description="Nephrocystin 3-like N-terminal" evidence="3">
    <location>
        <begin position="107"/>
        <end position="145"/>
    </location>
</feature>
<protein>
    <recommendedName>
        <fullName evidence="3">Nephrocystin 3-like N-terminal domain-containing protein</fullName>
    </recommendedName>
</protein>
<keyword evidence="5" id="KW-1185">Reference proteome</keyword>
<dbReference type="PANTHER" id="PTHR10039:SF5">
    <property type="entry name" value="NACHT DOMAIN-CONTAINING PROTEIN"/>
    <property type="match status" value="1"/>
</dbReference>
<evidence type="ECO:0000256" key="1">
    <source>
        <dbReference type="ARBA" id="ARBA00022737"/>
    </source>
</evidence>
<dbReference type="PANTHER" id="PTHR10039">
    <property type="entry name" value="AMELOGENIN"/>
    <property type="match status" value="1"/>
</dbReference>
<feature type="region of interest" description="Disordered" evidence="2">
    <location>
        <begin position="623"/>
        <end position="653"/>
    </location>
</feature>
<dbReference type="Pfam" id="PF24883">
    <property type="entry name" value="NPHP3_N"/>
    <property type="match status" value="1"/>
</dbReference>